<protein>
    <recommendedName>
        <fullName evidence="4">Capsular polysaccharide biosynthesis protein</fullName>
    </recommendedName>
</protein>
<feature type="transmembrane region" description="Helical" evidence="1">
    <location>
        <begin position="20"/>
        <end position="40"/>
    </location>
</feature>
<dbReference type="Proteomes" id="UP000183918">
    <property type="component" value="Unassembled WGS sequence"/>
</dbReference>
<reference evidence="2 3" key="1">
    <citation type="submission" date="2016-10" db="EMBL/GenBank/DDBJ databases">
        <authorList>
            <person name="de Groot N.N."/>
        </authorList>
    </citation>
    <scope>NUCLEOTIDE SEQUENCE [LARGE SCALE GENOMIC DNA]</scope>
    <source>
        <strain evidence="2 3">DSM 14045</strain>
    </source>
</reference>
<keyword evidence="1" id="KW-1133">Transmembrane helix</keyword>
<evidence type="ECO:0000313" key="2">
    <source>
        <dbReference type="EMBL" id="SDY19653.1"/>
    </source>
</evidence>
<dbReference type="RefSeq" id="WP_074716658.1">
    <property type="nucleotide sequence ID" value="NZ_FNPG01000010.1"/>
</dbReference>
<evidence type="ECO:0000313" key="3">
    <source>
        <dbReference type="Proteomes" id="UP000183918"/>
    </source>
</evidence>
<evidence type="ECO:0008006" key="4">
    <source>
        <dbReference type="Google" id="ProtNLM"/>
    </source>
</evidence>
<name>A0A1H3HVX9_9FIRM</name>
<feature type="transmembrane region" description="Helical" evidence="1">
    <location>
        <begin position="328"/>
        <end position="350"/>
    </location>
</feature>
<keyword evidence="1" id="KW-0472">Membrane</keyword>
<dbReference type="AlphaFoldDB" id="A0A1H3HVX9"/>
<proteinExistence type="predicted"/>
<accession>A0A1H3HVX9</accession>
<keyword evidence="3" id="KW-1185">Reference proteome</keyword>
<dbReference type="STRING" id="1122142.SAMN02910414_00975"/>
<organism evidence="2 3">
    <name type="scientific">Lachnobacterium bovis DSM 14045</name>
    <dbReference type="NCBI Taxonomy" id="1122142"/>
    <lineage>
        <taxon>Bacteria</taxon>
        <taxon>Bacillati</taxon>
        <taxon>Bacillota</taxon>
        <taxon>Clostridia</taxon>
        <taxon>Lachnospirales</taxon>
        <taxon>Lachnospiraceae</taxon>
        <taxon>Lachnobacterium</taxon>
    </lineage>
</organism>
<keyword evidence="1" id="KW-0812">Transmembrane</keyword>
<sequence length="501" mass="56777">MKKEVVVNVKDMLMRIALKWRTIIVCAIIGVLLLDGVGIYKSYKEVKSAKEMQKIAQKGGKISYDDVTANLTEAEKKDAECRFNAYKMYLNRYKRYVDYSNKSILMNLDPNQVYQHKFAYKVSQPLEKADVEATIKNILSDNDIYESFVKEYKYKDSKEYISELVRVGNQPKKVTKGDKVEVNVNNDNSKLIQITVVASTDKQVEDLAQIVEDKLKNSSEKIKNQNDGATITKVTDKLIKTVDDEILAQQENVAEKVDKINTSIVNNLNNLDEAGREYYKAMVKNLSLDEKDDLVYIDTTDGTLSANKQKNKKVDVEIPSIRLVSKKMIVLGAAVGIFLSLIVLALRYLLDKTLKNETELRDSFGIPVFGVLSINEKKIGKIDNRIMELFGRKMLPQQEVLKNINQKCVALTKAKGLGSIIFINDNENVKMQDIISKDLFKGAEVKFMNNNEFIDEVAASEVPLNVVVTEEVNKTAYVDIDEQIDFFEQLNVNVLGSIVLE</sequence>
<gene>
    <name evidence="2" type="ORF">SAMN02910414_00975</name>
</gene>
<evidence type="ECO:0000256" key="1">
    <source>
        <dbReference type="SAM" id="Phobius"/>
    </source>
</evidence>
<dbReference type="OrthoDB" id="2030920at2"/>
<dbReference type="EMBL" id="FNPG01000010">
    <property type="protein sequence ID" value="SDY19653.1"/>
    <property type="molecule type" value="Genomic_DNA"/>
</dbReference>